<feature type="non-terminal residue" evidence="1">
    <location>
        <position position="1"/>
    </location>
</feature>
<evidence type="ECO:0000313" key="2">
    <source>
        <dbReference type="Proteomes" id="UP000541444"/>
    </source>
</evidence>
<gene>
    <name evidence="1" type="ORF">GIB67_023713</name>
</gene>
<protein>
    <submittedName>
        <fullName evidence="1">Uncharacterized protein</fullName>
    </submittedName>
</protein>
<organism evidence="1 2">
    <name type="scientific">Kingdonia uniflora</name>
    <dbReference type="NCBI Taxonomy" id="39325"/>
    <lineage>
        <taxon>Eukaryota</taxon>
        <taxon>Viridiplantae</taxon>
        <taxon>Streptophyta</taxon>
        <taxon>Embryophyta</taxon>
        <taxon>Tracheophyta</taxon>
        <taxon>Spermatophyta</taxon>
        <taxon>Magnoliopsida</taxon>
        <taxon>Ranunculales</taxon>
        <taxon>Circaeasteraceae</taxon>
        <taxon>Kingdonia</taxon>
    </lineage>
</organism>
<dbReference type="AlphaFoldDB" id="A0A7J7MGC6"/>
<sequence length="147" mass="16605">MTTVKKKNAGLSKSVLTSETKYSKVTRRFYNENFRDPPQRLSKVLAVTGAVMKGIHISSMDVKDCVEDLITELFGLGCKYKAPTSVKMLSWDDEGILRDDEGKCILCYAGKRDPRIVTNSKIKTLTKDLDLGSLLRNRSDSDYEQFQ</sequence>
<reference evidence="1 2" key="1">
    <citation type="journal article" date="2020" name="IScience">
        <title>Genome Sequencing of the Endangered Kingdonia uniflora (Circaeasteraceae, Ranunculales) Reveals Potential Mechanisms of Evolutionary Specialization.</title>
        <authorList>
            <person name="Sun Y."/>
            <person name="Deng T."/>
            <person name="Zhang A."/>
            <person name="Moore M.J."/>
            <person name="Landis J.B."/>
            <person name="Lin N."/>
            <person name="Zhang H."/>
            <person name="Zhang X."/>
            <person name="Huang J."/>
            <person name="Zhang X."/>
            <person name="Sun H."/>
            <person name="Wang H."/>
        </authorList>
    </citation>
    <scope>NUCLEOTIDE SEQUENCE [LARGE SCALE GENOMIC DNA]</scope>
    <source>
        <strain evidence="1">TB1705</strain>
        <tissue evidence="1">Leaf</tissue>
    </source>
</reference>
<keyword evidence="2" id="KW-1185">Reference proteome</keyword>
<dbReference type="EMBL" id="JACGCM010001549">
    <property type="protein sequence ID" value="KAF6153936.1"/>
    <property type="molecule type" value="Genomic_DNA"/>
</dbReference>
<accession>A0A7J7MGC6</accession>
<dbReference type="Proteomes" id="UP000541444">
    <property type="component" value="Unassembled WGS sequence"/>
</dbReference>
<dbReference type="OrthoDB" id="440619at2759"/>
<comment type="caution">
    <text evidence="1">The sequence shown here is derived from an EMBL/GenBank/DDBJ whole genome shotgun (WGS) entry which is preliminary data.</text>
</comment>
<proteinExistence type="predicted"/>
<name>A0A7J7MGC6_9MAGN</name>
<evidence type="ECO:0000313" key="1">
    <source>
        <dbReference type="EMBL" id="KAF6153936.1"/>
    </source>
</evidence>